<dbReference type="VEuPathDB" id="TriTrypDB:Lsey_0275_0040"/>
<reference evidence="2 3" key="1">
    <citation type="journal article" date="2015" name="PLoS Pathog.">
        <title>Leptomonas seymouri: Adaptations to the Dixenous Life Cycle Analyzed by Genome Sequencing, Transcriptome Profiling and Co-infection with Leishmania donovani.</title>
        <authorList>
            <person name="Kraeva N."/>
            <person name="Butenko A."/>
            <person name="Hlavacova J."/>
            <person name="Kostygov A."/>
            <person name="Myskova J."/>
            <person name="Grybchuk D."/>
            <person name="Lestinova T."/>
            <person name="Votypka J."/>
            <person name="Volf P."/>
            <person name="Opperdoes F."/>
            <person name="Flegontov P."/>
            <person name="Lukes J."/>
            <person name="Yurchenko V."/>
        </authorList>
    </citation>
    <scope>NUCLEOTIDE SEQUENCE [LARGE SCALE GENOMIC DNA]</scope>
    <source>
        <strain evidence="2 3">ATCC 30220</strain>
    </source>
</reference>
<feature type="compositionally biased region" description="Low complexity" evidence="1">
    <location>
        <begin position="61"/>
        <end position="101"/>
    </location>
</feature>
<feature type="region of interest" description="Disordered" evidence="1">
    <location>
        <begin position="21"/>
        <end position="133"/>
    </location>
</feature>
<dbReference type="Proteomes" id="UP000038009">
    <property type="component" value="Unassembled WGS sequence"/>
</dbReference>
<feature type="compositionally biased region" description="Low complexity" evidence="1">
    <location>
        <begin position="667"/>
        <end position="684"/>
    </location>
</feature>
<dbReference type="OrthoDB" id="10678604at2759"/>
<evidence type="ECO:0000256" key="1">
    <source>
        <dbReference type="SAM" id="MobiDB-lite"/>
    </source>
</evidence>
<feature type="compositionally biased region" description="Low complexity" evidence="1">
    <location>
        <begin position="329"/>
        <end position="345"/>
    </location>
</feature>
<dbReference type="AlphaFoldDB" id="A0A0N1IIM8"/>
<feature type="region of interest" description="Disordered" evidence="1">
    <location>
        <begin position="447"/>
        <end position="469"/>
    </location>
</feature>
<feature type="region of interest" description="Disordered" evidence="1">
    <location>
        <begin position="903"/>
        <end position="922"/>
    </location>
</feature>
<feature type="compositionally biased region" description="Polar residues" evidence="1">
    <location>
        <begin position="457"/>
        <end position="469"/>
    </location>
</feature>
<feature type="compositionally biased region" description="Low complexity" evidence="1">
    <location>
        <begin position="521"/>
        <end position="533"/>
    </location>
</feature>
<dbReference type="EMBL" id="LJSK01000275">
    <property type="protein sequence ID" value="KPI84255.1"/>
    <property type="molecule type" value="Genomic_DNA"/>
</dbReference>
<keyword evidence="3" id="KW-1185">Reference proteome</keyword>
<feature type="compositionally biased region" description="Low complexity" evidence="1">
    <location>
        <begin position="360"/>
        <end position="402"/>
    </location>
</feature>
<gene>
    <name evidence="2" type="ORF">ABL78_6689</name>
</gene>
<dbReference type="OMA" id="PLTCRPI"/>
<protein>
    <submittedName>
        <fullName evidence="2">Uncharacterized protein</fullName>
    </submittedName>
</protein>
<feature type="compositionally biased region" description="Low complexity" evidence="1">
    <location>
        <begin position="625"/>
        <end position="639"/>
    </location>
</feature>
<feature type="compositionally biased region" description="Polar residues" evidence="1">
    <location>
        <begin position="238"/>
        <end position="252"/>
    </location>
</feature>
<feature type="compositionally biased region" description="Basic and acidic residues" evidence="1">
    <location>
        <begin position="932"/>
        <end position="944"/>
    </location>
</feature>
<sequence length="981" mass="101234">MSDTLENAGAAVGVRTLKRFAFDSSSSSNSDGIRADGAKPKHRASTLRAKPLGGAAKTRPRSNSSSSLELSTSSSRSSSSSDSPALPAAFRKAAAMSAAAREALRKGNRSSSGNAEDDGPPLQSQSIGRGEAAAVSASPAAALFAAASGELSQQRQEGPPIKTTVTMHTASHRGSDAAVAEAPPTQLVATTPPAARTMESETINGSSASASAPTFHSGSNFFFKRRDTFPPCAGDSAAQESSAPAAVSQSTVRVGRGDEDNSACASRSNDLDFKGQHSPTAITAPARVPGDEERRGPPSTSILPSVSAARVPQTYADGPSAASEQPSHTTATIIDTPSPSSSTAAAAMKRLSFAIKTDARASSSSSSSPPSTPRRASAPRRAAAKFSPSSPGILTLPSTLTPAAPPAPPRSQSHAFPMETAAAESKRVAVASPPVVEIRKVSLELDSDGEWPAGSRAPSSSLATQPTKSTVAPPASVAVVGAAAAKSSAPVAPSGASRTDTSLLAKASAAPDIRARGAGDTTANHTATTTTNASSPMLSGPSGHLIYNRISVRGIGSVPACVIEAPPRPKRRALPSEHTISGTAAAAALTPKRGAFPSAGKSTPEAEGEAQTDVRERAGGEKQPSARALATPAATVASSHRPQREAPRTPTSRGSPPLTLLDDGDVGAIAAGTPATGAAPTQAPEEPHQAPARLTSPSRTKDMTSSFSLPSSSSPPRTYLARSATAAALQRQREAALVIYDDRVPPERRIGCHAQPFASFGAAARSRDPVTAWMALGAPSRDERARGTVSRTGRSLASDVNWRIRTSTLDGHPVLHVGGSRHDSFALLCKPGQGPQRGELREVDRAEAQERAAEAREATTHHRRLSLLRSQSPRTVPGSLNIGAKTHVSDAVVQQLLQHYERHTQRKGGNRADPITDSFLDDVPRSMTAGRVDQKPRRDVEGAKTHGAAAKRLSSRSTRIVMGEVEGSGVDLLNYRDTRSH</sequence>
<feature type="region of interest" description="Disordered" evidence="1">
    <location>
        <begin position="927"/>
        <end position="954"/>
    </location>
</feature>
<feature type="region of interest" description="Disordered" evidence="1">
    <location>
        <begin position="357"/>
        <end position="414"/>
    </location>
</feature>
<comment type="caution">
    <text evidence="2">The sequence shown here is derived from an EMBL/GenBank/DDBJ whole genome shotgun (WGS) entry which is preliminary data.</text>
</comment>
<feature type="region of interest" description="Disordered" evidence="1">
    <location>
        <begin position="232"/>
        <end position="345"/>
    </location>
</feature>
<name>A0A0N1IIM8_LEPSE</name>
<feature type="region of interest" description="Disordered" evidence="1">
    <location>
        <begin position="584"/>
        <end position="718"/>
    </location>
</feature>
<evidence type="ECO:0000313" key="3">
    <source>
        <dbReference type="Proteomes" id="UP000038009"/>
    </source>
</evidence>
<proteinExistence type="predicted"/>
<accession>A0A0N1IIM8</accession>
<organism evidence="2 3">
    <name type="scientific">Leptomonas seymouri</name>
    <dbReference type="NCBI Taxonomy" id="5684"/>
    <lineage>
        <taxon>Eukaryota</taxon>
        <taxon>Discoba</taxon>
        <taxon>Euglenozoa</taxon>
        <taxon>Kinetoplastea</taxon>
        <taxon>Metakinetoplastina</taxon>
        <taxon>Trypanosomatida</taxon>
        <taxon>Trypanosomatidae</taxon>
        <taxon>Leishmaniinae</taxon>
        <taxon>Leptomonas</taxon>
    </lineage>
</organism>
<feature type="region of interest" description="Disordered" evidence="1">
    <location>
        <begin position="508"/>
        <end position="537"/>
    </location>
</feature>
<feature type="compositionally biased region" description="Low complexity" evidence="1">
    <location>
        <begin position="705"/>
        <end position="716"/>
    </location>
</feature>
<evidence type="ECO:0000313" key="2">
    <source>
        <dbReference type="EMBL" id="KPI84255.1"/>
    </source>
</evidence>